<sequence length="363" mass="38395">MARSRKPSARRPTVLVAVIFAALSLVLTACAAQGDAGQGASAGNKGNLIGVSLYTNQVARFNFEEKKMKEVAAQNGDSVISNFANNNLETQLSQIQSMFQRGIKVLVLNQINSKAFAPIVSQAQQRGIKVIAYDEDVAGANVDYVVQRDNVEMGAVQAQSVIDHLPAGRVAKVAIIRGDPSTPAMVQMSESYDKLIGNNPKIEVVYDNTTPGWDQAAAQRNAEAALQKEPNIDAFLVMWDNGAQAVAQALKATGKQAGTVWSTGSDGSPASLAYIAQGWQGQTTWTAVDKQATNAMTIAHAFASGSEPPTPDSKTQAGVPVLHTPLSSVTKDNLCEFLTKSAPTGWVKQEQVFGSEGASTCGQ</sequence>
<reference evidence="5 6" key="1">
    <citation type="submission" date="2019-03" db="EMBL/GenBank/DDBJ databases">
        <title>Genomic Encyclopedia of Type Strains, Phase III (KMG-III): the genomes of soil and plant-associated and newly described type strains.</title>
        <authorList>
            <person name="Whitman W."/>
        </authorList>
    </citation>
    <scope>NUCLEOTIDE SEQUENCE [LARGE SCALE GENOMIC DNA]</scope>
    <source>
        <strain evidence="5 6">VKM Ac-2527</strain>
    </source>
</reference>
<dbReference type="GO" id="GO:0030288">
    <property type="term" value="C:outer membrane-bounded periplasmic space"/>
    <property type="evidence" value="ECO:0007669"/>
    <property type="project" value="TreeGrafter"/>
</dbReference>
<dbReference type="PANTHER" id="PTHR30036:SF1">
    <property type="entry name" value="D-XYLOSE-BINDING PERIPLASMIC PROTEIN"/>
    <property type="match status" value="1"/>
</dbReference>
<feature type="chain" id="PRO_5020672138" evidence="3">
    <location>
        <begin position="32"/>
        <end position="363"/>
    </location>
</feature>
<feature type="signal peptide" evidence="3">
    <location>
        <begin position="1"/>
        <end position="31"/>
    </location>
</feature>
<dbReference type="PANTHER" id="PTHR30036">
    <property type="entry name" value="D-XYLOSE-BINDING PERIPLASMIC PROTEIN"/>
    <property type="match status" value="1"/>
</dbReference>
<protein>
    <submittedName>
        <fullName evidence="5">D-xylose transport system substrate-binding protein</fullName>
    </submittedName>
</protein>
<feature type="domain" description="Periplasmic binding protein" evidence="4">
    <location>
        <begin position="49"/>
        <end position="306"/>
    </location>
</feature>
<dbReference type="InterPro" id="IPR025997">
    <property type="entry name" value="SBP_2_dom"/>
</dbReference>
<evidence type="ECO:0000256" key="1">
    <source>
        <dbReference type="ARBA" id="ARBA00004196"/>
    </source>
</evidence>
<dbReference type="Gene3D" id="3.40.50.2300">
    <property type="match status" value="2"/>
</dbReference>
<dbReference type="Pfam" id="PF13407">
    <property type="entry name" value="Peripla_BP_4"/>
    <property type="match status" value="1"/>
</dbReference>
<dbReference type="SUPFAM" id="SSF53822">
    <property type="entry name" value="Periplasmic binding protein-like I"/>
    <property type="match status" value="1"/>
</dbReference>
<dbReference type="OrthoDB" id="9773673at2"/>
<dbReference type="PROSITE" id="PS51257">
    <property type="entry name" value="PROKAR_LIPOPROTEIN"/>
    <property type="match status" value="1"/>
</dbReference>
<dbReference type="AlphaFoldDB" id="A0A4R6KKA0"/>
<dbReference type="Proteomes" id="UP000295388">
    <property type="component" value="Unassembled WGS sequence"/>
</dbReference>
<dbReference type="InterPro" id="IPR050555">
    <property type="entry name" value="Bact_Solute-Bind_Prot2"/>
</dbReference>
<evidence type="ECO:0000256" key="3">
    <source>
        <dbReference type="SAM" id="SignalP"/>
    </source>
</evidence>
<evidence type="ECO:0000313" key="5">
    <source>
        <dbReference type="EMBL" id="TDO51583.1"/>
    </source>
</evidence>
<name>A0A4R6KKA0_9ACTN</name>
<gene>
    <name evidence="5" type="ORF">EV643_103322</name>
</gene>
<keyword evidence="6" id="KW-1185">Reference proteome</keyword>
<evidence type="ECO:0000256" key="2">
    <source>
        <dbReference type="ARBA" id="ARBA00022729"/>
    </source>
</evidence>
<evidence type="ECO:0000313" key="6">
    <source>
        <dbReference type="Proteomes" id="UP000295388"/>
    </source>
</evidence>
<dbReference type="EMBL" id="SNWQ01000003">
    <property type="protein sequence ID" value="TDO51583.1"/>
    <property type="molecule type" value="Genomic_DNA"/>
</dbReference>
<accession>A0A4R6KKA0</accession>
<organism evidence="5 6">
    <name type="scientific">Kribbella caucasensis</name>
    <dbReference type="NCBI Taxonomy" id="2512215"/>
    <lineage>
        <taxon>Bacteria</taxon>
        <taxon>Bacillati</taxon>
        <taxon>Actinomycetota</taxon>
        <taxon>Actinomycetes</taxon>
        <taxon>Propionibacteriales</taxon>
        <taxon>Kribbellaceae</taxon>
        <taxon>Kribbella</taxon>
    </lineage>
</organism>
<keyword evidence="2 3" id="KW-0732">Signal</keyword>
<comment type="caution">
    <text evidence="5">The sequence shown here is derived from an EMBL/GenBank/DDBJ whole genome shotgun (WGS) entry which is preliminary data.</text>
</comment>
<proteinExistence type="predicted"/>
<comment type="subcellular location">
    <subcellularLocation>
        <location evidence="1">Cell envelope</location>
    </subcellularLocation>
</comment>
<dbReference type="InterPro" id="IPR028082">
    <property type="entry name" value="Peripla_BP_I"/>
</dbReference>
<dbReference type="GO" id="GO:0030246">
    <property type="term" value="F:carbohydrate binding"/>
    <property type="evidence" value="ECO:0007669"/>
    <property type="project" value="TreeGrafter"/>
</dbReference>
<evidence type="ECO:0000259" key="4">
    <source>
        <dbReference type="Pfam" id="PF13407"/>
    </source>
</evidence>